<evidence type="ECO:0000313" key="2">
    <source>
        <dbReference type="Proteomes" id="UP001235939"/>
    </source>
</evidence>
<accession>A0ABY6LTM4</accession>
<name>A0ABY6LTM4_9ARAC</name>
<proteinExistence type="predicted"/>
<evidence type="ECO:0000313" key="1">
    <source>
        <dbReference type="EMBL" id="UYV84597.1"/>
    </source>
</evidence>
<dbReference type="Proteomes" id="UP001235939">
    <property type="component" value="Chromosome X"/>
</dbReference>
<protein>
    <submittedName>
        <fullName evidence="1">Uncharacterized protein</fullName>
    </submittedName>
</protein>
<reference evidence="1 2" key="1">
    <citation type="submission" date="2022-03" db="EMBL/GenBank/DDBJ databases">
        <title>A chromosomal length assembly of Cordylochernes scorpioides.</title>
        <authorList>
            <person name="Zeh D."/>
            <person name="Zeh J."/>
        </authorList>
    </citation>
    <scope>NUCLEOTIDE SEQUENCE [LARGE SCALE GENOMIC DNA]</scope>
    <source>
        <strain evidence="1">IN4F17</strain>
        <tissue evidence="1">Whole Body</tissue>
    </source>
</reference>
<organism evidence="1 2">
    <name type="scientific">Cordylochernes scorpioides</name>
    <dbReference type="NCBI Taxonomy" id="51811"/>
    <lineage>
        <taxon>Eukaryota</taxon>
        <taxon>Metazoa</taxon>
        <taxon>Ecdysozoa</taxon>
        <taxon>Arthropoda</taxon>
        <taxon>Chelicerata</taxon>
        <taxon>Arachnida</taxon>
        <taxon>Pseudoscorpiones</taxon>
        <taxon>Cheliferoidea</taxon>
        <taxon>Chernetidae</taxon>
        <taxon>Cordylochernes</taxon>
    </lineage>
</organism>
<sequence>MLQKEAESLKDYIRGLFVLAERCGYGQLKEELRKDRLVVSVKSLALSGKLQLIPDLTIDKAIEIARQIEAHLMEQVDVRRPRQINSHLAIDPVEDFLELFTGLGKENIVADVLSRSPRKKIGNEELQKEISAFIQNIEFHSDVSDK</sequence>
<keyword evidence="2" id="KW-1185">Reference proteome</keyword>
<gene>
    <name evidence="1" type="ORF">LAZ67_X002762</name>
</gene>
<dbReference type="EMBL" id="CP092886">
    <property type="protein sequence ID" value="UYV84597.1"/>
    <property type="molecule type" value="Genomic_DNA"/>
</dbReference>